<dbReference type="NCBIfam" id="NF038070">
    <property type="entry name" value="LmbU_fam_TF"/>
    <property type="match status" value="1"/>
</dbReference>
<dbReference type="InterPro" id="IPR049735">
    <property type="entry name" value="NovE/LmbU-like"/>
</dbReference>
<evidence type="ECO:0000313" key="1">
    <source>
        <dbReference type="EMBL" id="QUF08302.1"/>
    </source>
</evidence>
<reference evidence="1" key="1">
    <citation type="submission" date="2021-04" db="EMBL/GenBank/DDBJ databases">
        <title>Genomic sequence of Actinosynnema pretiosum subsp. pretiosum ATCC 31280 (C-14919).</title>
        <authorList>
            <person name="Bai L."/>
            <person name="Wang X."/>
            <person name="Xiao Y."/>
        </authorList>
    </citation>
    <scope>NUCLEOTIDE SEQUENCE</scope>
    <source>
        <strain evidence="1">ATCC 31280</strain>
    </source>
</reference>
<dbReference type="AlphaFoldDB" id="A0AA45LDV7"/>
<gene>
    <name evidence="1" type="ORF">KCV87_32835</name>
</gene>
<evidence type="ECO:0000313" key="2">
    <source>
        <dbReference type="Proteomes" id="UP000677152"/>
    </source>
</evidence>
<name>A0AA45LDV7_9PSEU</name>
<dbReference type="Proteomes" id="UP000677152">
    <property type="component" value="Chromosome"/>
</dbReference>
<organism evidence="1 2">
    <name type="scientific">Actinosynnema pretiosum subsp. pretiosum</name>
    <dbReference type="NCBI Taxonomy" id="103721"/>
    <lineage>
        <taxon>Bacteria</taxon>
        <taxon>Bacillati</taxon>
        <taxon>Actinomycetota</taxon>
        <taxon>Actinomycetes</taxon>
        <taxon>Pseudonocardiales</taxon>
        <taxon>Pseudonocardiaceae</taxon>
        <taxon>Actinosynnema</taxon>
    </lineage>
</organism>
<sequence length="207" mass="23902">MRTAHAGRWRAPSANGEGSDEILTTLTGLRFPEHVDFDVWERAGHRIARIANSSAWYLGDWLVYGQTRYDDRYRRVVELVGLDYQTLRNYAWVARNVEYPRRRADLSFQHHAEITAFSPAEQVRWLDLAARNGWSRNELRKNIKDSRVGPAAPRSHPLPRVNADRLEVERWQRAAAEANTEFPMWIVTMLNEAAERVLRHGAGPSEA</sequence>
<protein>
    <submittedName>
        <fullName evidence="1">LmbU family transcriptional regulator</fullName>
    </submittedName>
</protein>
<accession>A0AA45LDV7</accession>
<dbReference type="EMBL" id="CP073249">
    <property type="protein sequence ID" value="QUF08302.1"/>
    <property type="molecule type" value="Genomic_DNA"/>
</dbReference>
<proteinExistence type="predicted"/>